<dbReference type="SUPFAM" id="SSF49468">
    <property type="entry name" value="VHL"/>
    <property type="match status" value="1"/>
</dbReference>
<dbReference type="STRING" id="37360.A0A0G4IZB9"/>
<dbReference type="InterPro" id="IPR037140">
    <property type="entry name" value="VHL_beta_dom_sf"/>
</dbReference>
<dbReference type="Gene3D" id="2.60.120.620">
    <property type="entry name" value="q2cbj1_9rhob like domain"/>
    <property type="match status" value="1"/>
</dbReference>
<evidence type="ECO:0000256" key="2">
    <source>
        <dbReference type="ARBA" id="ARBA00022723"/>
    </source>
</evidence>
<dbReference type="EMBL" id="CDSF01000101">
    <property type="protein sequence ID" value="CEP00484.1"/>
    <property type="molecule type" value="Genomic_DNA"/>
</dbReference>
<keyword evidence="8" id="KW-1185">Reference proteome</keyword>
<dbReference type="OrthoDB" id="420380at2759"/>
<keyword evidence="3" id="KW-0223">Dioxygenase</keyword>
<dbReference type="GO" id="GO:0004656">
    <property type="term" value="F:procollagen-proline 4-dioxygenase activity"/>
    <property type="evidence" value="ECO:0007669"/>
    <property type="project" value="TreeGrafter"/>
</dbReference>
<dbReference type="InterPro" id="IPR024053">
    <property type="entry name" value="VHL_beta_dom"/>
</dbReference>
<organism evidence="7 8">
    <name type="scientific">Plasmodiophora brassicae</name>
    <name type="common">Clubroot disease agent</name>
    <dbReference type="NCBI Taxonomy" id="37360"/>
    <lineage>
        <taxon>Eukaryota</taxon>
        <taxon>Sar</taxon>
        <taxon>Rhizaria</taxon>
        <taxon>Endomyxa</taxon>
        <taxon>Phytomyxea</taxon>
        <taxon>Plasmodiophorida</taxon>
        <taxon>Plasmodiophoridae</taxon>
        <taxon>Plasmodiophora</taxon>
    </lineage>
</organism>
<proteinExistence type="predicted"/>
<dbReference type="GO" id="GO:0005783">
    <property type="term" value="C:endoplasmic reticulum"/>
    <property type="evidence" value="ECO:0007669"/>
    <property type="project" value="TreeGrafter"/>
</dbReference>
<evidence type="ECO:0000256" key="5">
    <source>
        <dbReference type="ARBA" id="ARBA00023004"/>
    </source>
</evidence>
<dbReference type="Pfam" id="PF13640">
    <property type="entry name" value="2OG-FeII_Oxy_3"/>
    <property type="match status" value="1"/>
</dbReference>
<dbReference type="Gene3D" id="2.60.40.780">
    <property type="entry name" value="von Hippel-Lindau disease tumour suppressor, beta domain"/>
    <property type="match status" value="1"/>
</dbReference>
<dbReference type="InterPro" id="IPR005123">
    <property type="entry name" value="Oxoglu/Fe-dep_dioxygenase_dom"/>
</dbReference>
<dbReference type="InterPro" id="IPR036208">
    <property type="entry name" value="VHL_sf"/>
</dbReference>
<dbReference type="AlphaFoldDB" id="A0A0G4IZB9"/>
<keyword evidence="5" id="KW-0408">Iron</keyword>
<keyword evidence="4" id="KW-0560">Oxidoreductase</keyword>
<evidence type="ECO:0000313" key="7">
    <source>
        <dbReference type="EMBL" id="CEP00484.1"/>
    </source>
</evidence>
<dbReference type="PROSITE" id="PS51471">
    <property type="entry name" value="FE2OG_OXY"/>
    <property type="match status" value="1"/>
</dbReference>
<dbReference type="Proteomes" id="UP000039324">
    <property type="component" value="Unassembled WGS sequence"/>
</dbReference>
<dbReference type="InterPro" id="IPR044862">
    <property type="entry name" value="Pro_4_hyd_alph_FE2OG_OXY"/>
</dbReference>
<dbReference type="Pfam" id="PF01847">
    <property type="entry name" value="VHL"/>
    <property type="match status" value="1"/>
</dbReference>
<dbReference type="PANTHER" id="PTHR10869:SF246">
    <property type="entry name" value="TRANSMEMBRANE PROLYL 4-HYDROXYLASE"/>
    <property type="match status" value="1"/>
</dbReference>
<dbReference type="InterPro" id="IPR045054">
    <property type="entry name" value="P4HA-like"/>
</dbReference>
<dbReference type="GO" id="GO:0005506">
    <property type="term" value="F:iron ion binding"/>
    <property type="evidence" value="ECO:0007669"/>
    <property type="project" value="InterPro"/>
</dbReference>
<feature type="domain" description="Fe2OG dioxygenase" evidence="6">
    <location>
        <begin position="369"/>
        <end position="488"/>
    </location>
</feature>
<name>A0A0G4IZB9_PLABS</name>
<sequence>MCLLPLIRIEGRSRSRVESDQILRVLVLLIGQGRQCEQGYDQRASQRVTTALLMATSDQRRQSDQAAAASNAKSSSPSSKLSVPVKIAIVVAVVGVAVSFVALRHDSAVSTPVRDDSRAIVALEDAGDSDKTTAGADKVANHPQVNVTFYNVHQEPCDILWTNDDGKEVKMETIEAGGSRVFTSYVTHLWIWRTTASQEYIKSVLLDTPGTFYSYSSVDSSFQEQYQKEHGFPWINVVPRGPMIRWVPDPVAVGHEQTYEIGPGFYTERDGVPDPESKLNITLVTEAVIPKVFVIENFLSADECDHIVELAIQSGQMKRSGVKTTGELVPTRTSYQMWLKATETNIIENIFKRGYNLMQIPFGTDWNVYGEELQVLRYQVTQEYQPHEDFFKPTDYPTYKAVQAGQNRYATLFLYLSDVDEGGETVFPRAHGTYVENACQHPEGVKVKAKKGRAALFFSMLPDGNLDTNSLHGGCPVIEGTKWAANFW</sequence>
<evidence type="ECO:0000256" key="3">
    <source>
        <dbReference type="ARBA" id="ARBA00022964"/>
    </source>
</evidence>
<dbReference type="GO" id="GO:0031418">
    <property type="term" value="F:L-ascorbic acid binding"/>
    <property type="evidence" value="ECO:0007669"/>
    <property type="project" value="InterPro"/>
</dbReference>
<comment type="cofactor">
    <cofactor evidence="1">
        <name>L-ascorbate</name>
        <dbReference type="ChEBI" id="CHEBI:38290"/>
    </cofactor>
</comment>
<keyword evidence="2" id="KW-0479">Metal-binding</keyword>
<accession>A0A0G4IZB9</accession>
<dbReference type="InterPro" id="IPR006620">
    <property type="entry name" value="Pro_4_hyd_alph"/>
</dbReference>
<evidence type="ECO:0000256" key="4">
    <source>
        <dbReference type="ARBA" id="ARBA00023002"/>
    </source>
</evidence>
<evidence type="ECO:0000313" key="8">
    <source>
        <dbReference type="Proteomes" id="UP000039324"/>
    </source>
</evidence>
<evidence type="ECO:0000259" key="6">
    <source>
        <dbReference type="PROSITE" id="PS51471"/>
    </source>
</evidence>
<dbReference type="PANTHER" id="PTHR10869">
    <property type="entry name" value="PROLYL 4-HYDROXYLASE ALPHA SUBUNIT"/>
    <property type="match status" value="1"/>
</dbReference>
<evidence type="ECO:0000256" key="1">
    <source>
        <dbReference type="ARBA" id="ARBA00001961"/>
    </source>
</evidence>
<reference evidence="7 8" key="1">
    <citation type="submission" date="2015-02" db="EMBL/GenBank/DDBJ databases">
        <authorList>
            <person name="Chooi Y.-H."/>
        </authorList>
    </citation>
    <scope>NUCLEOTIDE SEQUENCE [LARGE SCALE GENOMIC DNA]</scope>
    <source>
        <strain evidence="7">E3</strain>
    </source>
</reference>
<gene>
    <name evidence="7" type="ORF">PBRA_001538</name>
</gene>
<protein>
    <recommendedName>
        <fullName evidence="6">Fe2OG dioxygenase domain-containing protein</fullName>
    </recommendedName>
</protein>
<dbReference type="SMART" id="SM00702">
    <property type="entry name" value="P4Hc"/>
    <property type="match status" value="1"/>
</dbReference>